<reference evidence="4" key="1">
    <citation type="submission" date="2020-10" db="EMBL/GenBank/DDBJ databases">
        <authorList>
            <person name="Gilroy R."/>
        </authorList>
    </citation>
    <scope>NUCLEOTIDE SEQUENCE</scope>
    <source>
        <strain evidence="4">CHK195-12923</strain>
    </source>
</reference>
<dbReference type="AlphaFoldDB" id="A0A9D1MKM8"/>
<accession>A0A9D1MKM8</accession>
<gene>
    <name evidence="4" type="ORF">IAB69_03960</name>
</gene>
<dbReference type="InterPro" id="IPR010994">
    <property type="entry name" value="RuvA_2-like"/>
</dbReference>
<dbReference type="Proteomes" id="UP000824110">
    <property type="component" value="Unassembled WGS sequence"/>
</dbReference>
<proteinExistence type="inferred from homology"/>
<dbReference type="InterPro" id="IPR025657">
    <property type="entry name" value="RadC_JAB"/>
</dbReference>
<organism evidence="4 5">
    <name type="scientific">Candidatus Coproplasma excrementigallinarum</name>
    <dbReference type="NCBI Taxonomy" id="2840747"/>
    <lineage>
        <taxon>Bacteria</taxon>
        <taxon>Bacillati</taxon>
        <taxon>Bacillota</taxon>
        <taxon>Clostridia</taxon>
        <taxon>Eubacteriales</taxon>
        <taxon>Candidatus Coproplasma</taxon>
    </lineage>
</organism>
<reference evidence="4" key="2">
    <citation type="journal article" date="2021" name="PeerJ">
        <title>Extensive microbial diversity within the chicken gut microbiome revealed by metagenomics and culture.</title>
        <authorList>
            <person name="Gilroy R."/>
            <person name="Ravi A."/>
            <person name="Getino M."/>
            <person name="Pursley I."/>
            <person name="Horton D.L."/>
            <person name="Alikhan N.F."/>
            <person name="Baker D."/>
            <person name="Gharbi K."/>
            <person name="Hall N."/>
            <person name="Watson M."/>
            <person name="Adriaenssens E.M."/>
            <person name="Foster-Nyarko E."/>
            <person name="Jarju S."/>
            <person name="Secka A."/>
            <person name="Antonio M."/>
            <person name="Oren A."/>
            <person name="Chaudhuri R.R."/>
            <person name="La Ragione R."/>
            <person name="Hildebrand F."/>
            <person name="Pallen M.J."/>
        </authorList>
    </citation>
    <scope>NUCLEOTIDE SEQUENCE</scope>
    <source>
        <strain evidence="4">CHK195-12923</strain>
    </source>
</reference>
<dbReference type="InterPro" id="IPR001405">
    <property type="entry name" value="UPF0758"/>
</dbReference>
<dbReference type="PANTHER" id="PTHR30471">
    <property type="entry name" value="DNA REPAIR PROTEIN RADC"/>
    <property type="match status" value="1"/>
</dbReference>
<evidence type="ECO:0000313" key="4">
    <source>
        <dbReference type="EMBL" id="HIU61784.1"/>
    </source>
</evidence>
<feature type="domain" description="RadC-like JAB" evidence="3">
    <location>
        <begin position="90"/>
        <end position="206"/>
    </location>
</feature>
<keyword evidence="2" id="KW-0482">Metalloprotease</keyword>
<evidence type="ECO:0000259" key="3">
    <source>
        <dbReference type="Pfam" id="PF04002"/>
    </source>
</evidence>
<dbReference type="Gene3D" id="3.40.140.10">
    <property type="entry name" value="Cytidine Deaminase, domain 2"/>
    <property type="match status" value="1"/>
</dbReference>
<dbReference type="EMBL" id="DVNE01000039">
    <property type="protein sequence ID" value="HIU61784.1"/>
    <property type="molecule type" value="Genomic_DNA"/>
</dbReference>
<comment type="caution">
    <text evidence="4">The sequence shown here is derived from an EMBL/GenBank/DDBJ whole genome shotgun (WGS) entry which is preliminary data.</text>
</comment>
<protein>
    <submittedName>
        <fullName evidence="4">RadC family protein</fullName>
    </submittedName>
</protein>
<dbReference type="Gene3D" id="1.10.150.20">
    <property type="entry name" value="5' to 3' exonuclease, C-terminal subdomain"/>
    <property type="match status" value="1"/>
</dbReference>
<comment type="similarity">
    <text evidence="1">Belongs to the UPF0758 family.</text>
</comment>
<evidence type="ECO:0000313" key="5">
    <source>
        <dbReference type="Proteomes" id="UP000824110"/>
    </source>
</evidence>
<evidence type="ECO:0000256" key="1">
    <source>
        <dbReference type="ARBA" id="ARBA00010243"/>
    </source>
</evidence>
<name>A0A9D1MKM8_9FIRM</name>
<dbReference type="Pfam" id="PF04002">
    <property type="entry name" value="RadC"/>
    <property type="match status" value="1"/>
</dbReference>
<dbReference type="PANTHER" id="PTHR30471:SF3">
    <property type="entry name" value="UPF0758 PROTEIN YEES-RELATED"/>
    <property type="match status" value="1"/>
</dbReference>
<dbReference type="GO" id="GO:0008237">
    <property type="term" value="F:metallopeptidase activity"/>
    <property type="evidence" value="ECO:0007669"/>
    <property type="project" value="UniProtKB-KW"/>
</dbReference>
<keyword evidence="2" id="KW-0378">Hydrolase</keyword>
<sequence>MYQKLKNGDNLYEHEVLEMLLFNAYPRKNTNPVAHELLERFPSISAVLSADIDELMSVPGVGEQVALYLKCVGLCIEKANTAECFAAISNRGEMLRFAKMRMNGHSVEILELYFLDKNGRVTRICRFSSSDSDRVTVAPEELIKLISVAHPYGMIIAHNHIGVAANPSVADDDFTKQCQIICSMNNVRLYDHIICSGEQCYSYFETGRLDGIERSYSISSILKNGKE</sequence>
<keyword evidence="2" id="KW-0645">Protease</keyword>
<dbReference type="SUPFAM" id="SSF47781">
    <property type="entry name" value="RuvA domain 2-like"/>
    <property type="match status" value="1"/>
</dbReference>
<evidence type="ECO:0000256" key="2">
    <source>
        <dbReference type="ARBA" id="ARBA00023049"/>
    </source>
</evidence>